<reference evidence="1 2" key="1">
    <citation type="journal article" date="2018" name="PLoS Pathog.">
        <title>Evolution of structural diversity of trichothecenes, a family of toxins produced by plant pathogenic and entomopathogenic fungi.</title>
        <authorList>
            <person name="Proctor R.H."/>
            <person name="McCormick S.P."/>
            <person name="Kim H.S."/>
            <person name="Cardoza R.E."/>
            <person name="Stanley A.M."/>
            <person name="Lindo L."/>
            <person name="Kelly A."/>
            <person name="Brown D.W."/>
            <person name="Lee T."/>
            <person name="Vaughan M.M."/>
            <person name="Alexander N.J."/>
            <person name="Busman M."/>
            <person name="Gutierrez S."/>
        </authorList>
    </citation>
    <scope>NUCLEOTIDE SEQUENCE [LARGE SCALE GENOMIC DNA]</scope>
    <source>
        <strain evidence="1 2">NRRL 13405</strain>
    </source>
</reference>
<sequence>MPGHSYDTMNMLLPTDPETPASDINRVLATWAAFDPDLYVHPKVLSFACGQRKTNYAGSLLDAADRCLVSKFIRAPKPNGNGRRGAKQCWLAFISCPYTGGTEDASNIEDTGEKKYDNSKGSWVGNPDWDKTPWHCSAAVVVRPPKPEKGYNLIICDPDPNPVAMQAKPRIKDVLRGLQQSLYKELDEKSKNNVRVWYRIEEDRNHEGHCLRHTMELLKQFVEIGGGEWEGDDDPRVEGCVQLRFK</sequence>
<dbReference type="AlphaFoldDB" id="A0A395M5W3"/>
<proteinExistence type="predicted"/>
<keyword evidence="2" id="KW-1185">Reference proteome</keyword>
<comment type="caution">
    <text evidence="1">The sequence shown here is derived from an EMBL/GenBank/DDBJ whole genome shotgun (WGS) entry which is preliminary data.</text>
</comment>
<protein>
    <submittedName>
        <fullName evidence="1">Uncharacterized protein</fullName>
    </submittedName>
</protein>
<dbReference type="EMBL" id="PXXK01000619">
    <property type="protein sequence ID" value="RFN43226.1"/>
    <property type="molecule type" value="Genomic_DNA"/>
</dbReference>
<accession>A0A395M5W3</accession>
<evidence type="ECO:0000313" key="1">
    <source>
        <dbReference type="EMBL" id="RFN43226.1"/>
    </source>
</evidence>
<evidence type="ECO:0000313" key="2">
    <source>
        <dbReference type="Proteomes" id="UP000265631"/>
    </source>
</evidence>
<dbReference type="Proteomes" id="UP000265631">
    <property type="component" value="Unassembled WGS sequence"/>
</dbReference>
<organism evidence="1 2">
    <name type="scientific">Fusarium flagelliforme</name>
    <dbReference type="NCBI Taxonomy" id="2675880"/>
    <lineage>
        <taxon>Eukaryota</taxon>
        <taxon>Fungi</taxon>
        <taxon>Dikarya</taxon>
        <taxon>Ascomycota</taxon>
        <taxon>Pezizomycotina</taxon>
        <taxon>Sordariomycetes</taxon>
        <taxon>Hypocreomycetidae</taxon>
        <taxon>Hypocreales</taxon>
        <taxon>Nectriaceae</taxon>
        <taxon>Fusarium</taxon>
        <taxon>Fusarium incarnatum-equiseti species complex</taxon>
    </lineage>
</organism>
<gene>
    <name evidence="1" type="ORF">FIE12Z_12536</name>
</gene>
<name>A0A395M5W3_9HYPO</name>